<accession>A0A1I7CE74</accession>
<keyword evidence="1" id="KW-0663">Pyridoxal phosphate</keyword>
<dbReference type="PANTHER" id="PTHR43586:SF15">
    <property type="entry name" value="BLR3095 PROTEIN"/>
    <property type="match status" value="1"/>
</dbReference>
<dbReference type="STRING" id="305507.SAMN04489724_3104"/>
<name>A0A1I7CE74_9BACT</name>
<dbReference type="InterPro" id="IPR015424">
    <property type="entry name" value="PyrdxlP-dep_Trfase"/>
</dbReference>
<dbReference type="Gene3D" id="3.90.1150.10">
    <property type="entry name" value="Aspartate Aminotransferase, domain 1"/>
    <property type="match status" value="1"/>
</dbReference>
<dbReference type="PANTHER" id="PTHR43586">
    <property type="entry name" value="CYSTEINE DESULFURASE"/>
    <property type="match status" value="1"/>
</dbReference>
<gene>
    <name evidence="3" type="ORF">SAMN04489724_3104</name>
</gene>
<evidence type="ECO:0000313" key="4">
    <source>
        <dbReference type="Proteomes" id="UP000199673"/>
    </source>
</evidence>
<keyword evidence="3" id="KW-0456">Lyase</keyword>
<dbReference type="InterPro" id="IPR015421">
    <property type="entry name" value="PyrdxlP-dep_Trfase_major"/>
</dbReference>
<evidence type="ECO:0000313" key="3">
    <source>
        <dbReference type="EMBL" id="SFT97681.1"/>
    </source>
</evidence>
<dbReference type="InterPro" id="IPR000192">
    <property type="entry name" value="Aminotrans_V_dom"/>
</dbReference>
<dbReference type="OrthoDB" id="513408at2"/>
<reference evidence="4" key="1">
    <citation type="submission" date="2016-10" db="EMBL/GenBank/DDBJ databases">
        <authorList>
            <person name="Varghese N."/>
            <person name="Submissions S."/>
        </authorList>
    </citation>
    <scope>NUCLEOTIDE SEQUENCE [LARGE SCALE GENOMIC DNA]</scope>
    <source>
        <strain evidence="4">DSM 23445</strain>
    </source>
</reference>
<proteinExistence type="predicted"/>
<feature type="domain" description="Aminotransferase class V" evidence="2">
    <location>
        <begin position="53"/>
        <end position="374"/>
    </location>
</feature>
<dbReference type="Pfam" id="PF00266">
    <property type="entry name" value="Aminotran_5"/>
    <property type="match status" value="1"/>
</dbReference>
<dbReference type="Proteomes" id="UP000199673">
    <property type="component" value="Unassembled WGS sequence"/>
</dbReference>
<dbReference type="AlphaFoldDB" id="A0A1I7CE74"/>
<organism evidence="3 4">
    <name type="scientific">Algoriphagus locisalis</name>
    <dbReference type="NCBI Taxonomy" id="305507"/>
    <lineage>
        <taxon>Bacteria</taxon>
        <taxon>Pseudomonadati</taxon>
        <taxon>Bacteroidota</taxon>
        <taxon>Cytophagia</taxon>
        <taxon>Cytophagales</taxon>
        <taxon>Cyclobacteriaceae</taxon>
        <taxon>Algoriphagus</taxon>
    </lineage>
</organism>
<dbReference type="RefSeq" id="WP_091695025.1">
    <property type="nucleotide sequence ID" value="NZ_FPBF01000004.1"/>
</dbReference>
<sequence length="385" mass="43240">MDSQKHLFSLDPDIHYLNCGYKGPLMKAAEEAAIQALIRERNPSSIKPEDFFNGAKEVKGRFADLVNCDPLQIALIPSTSYGFATALGNISCEPGQHAIVLEDEFPSGYFSLKTWCDRNQAQLRVIGPDKDSLTPGESWNRKILDSITSETAVVLMSSVHWMNGLKFDLESIGQKCKTVGAIFIVDGTQSTGAAEMDVKRFKIDALICASYKWLFGPYGMGISYFGHAFDGGVPLEESWLNRTNSQDFGNLTIYDHEYTEDSGRYNVGEMSNFILLPMLNESLKQINEWTVKEIEKYCKDLTVPLHNYLQNRGVVLEDEQYASRHIIGLRLPVEFDAELLKENLHKNKISVSNRGGNLRVSINVFNTFEDITQLIEALEASRQSV</sequence>
<dbReference type="Gene3D" id="3.40.640.10">
    <property type="entry name" value="Type I PLP-dependent aspartate aminotransferase-like (Major domain)"/>
    <property type="match status" value="1"/>
</dbReference>
<evidence type="ECO:0000256" key="1">
    <source>
        <dbReference type="ARBA" id="ARBA00022898"/>
    </source>
</evidence>
<protein>
    <submittedName>
        <fullName evidence="3">Selenocysteine lyase/Cysteine desulfurase</fullName>
    </submittedName>
</protein>
<evidence type="ECO:0000259" key="2">
    <source>
        <dbReference type="Pfam" id="PF00266"/>
    </source>
</evidence>
<keyword evidence="4" id="KW-1185">Reference proteome</keyword>
<dbReference type="GO" id="GO:0016829">
    <property type="term" value="F:lyase activity"/>
    <property type="evidence" value="ECO:0007669"/>
    <property type="project" value="UniProtKB-KW"/>
</dbReference>
<dbReference type="EMBL" id="FPBF01000004">
    <property type="protein sequence ID" value="SFT97681.1"/>
    <property type="molecule type" value="Genomic_DNA"/>
</dbReference>
<dbReference type="SUPFAM" id="SSF53383">
    <property type="entry name" value="PLP-dependent transferases"/>
    <property type="match status" value="1"/>
</dbReference>
<dbReference type="InterPro" id="IPR015422">
    <property type="entry name" value="PyrdxlP-dep_Trfase_small"/>
</dbReference>